<organism evidence="5 6">
    <name type="scientific">Ensifer adhaerens</name>
    <name type="common">Sinorhizobium morelense</name>
    <dbReference type="NCBI Taxonomy" id="106592"/>
    <lineage>
        <taxon>Bacteria</taxon>
        <taxon>Pseudomonadati</taxon>
        <taxon>Pseudomonadota</taxon>
        <taxon>Alphaproteobacteria</taxon>
        <taxon>Hyphomicrobiales</taxon>
        <taxon>Rhizobiaceae</taxon>
        <taxon>Sinorhizobium/Ensifer group</taxon>
        <taxon>Ensifer</taxon>
    </lineage>
</organism>
<dbReference type="NCBIfam" id="TIGR00254">
    <property type="entry name" value="GGDEF"/>
    <property type="match status" value="1"/>
</dbReference>
<feature type="transmembrane region" description="Helical" evidence="3">
    <location>
        <begin position="61"/>
        <end position="81"/>
    </location>
</feature>
<feature type="domain" description="GGDEF" evidence="4">
    <location>
        <begin position="248"/>
        <end position="380"/>
    </location>
</feature>
<protein>
    <recommendedName>
        <fullName evidence="1">diguanylate cyclase</fullName>
        <ecNumber evidence="1">2.7.7.65</ecNumber>
    </recommendedName>
</protein>
<feature type="transmembrane region" description="Helical" evidence="3">
    <location>
        <begin position="181"/>
        <end position="206"/>
    </location>
</feature>
<evidence type="ECO:0000313" key="6">
    <source>
        <dbReference type="Proteomes" id="UP000037425"/>
    </source>
</evidence>
<accession>A0A0L8BMC5</accession>
<name>A0A0L8BMC5_ENSAD</name>
<keyword evidence="3" id="KW-0472">Membrane</keyword>
<feature type="transmembrane region" description="Helical" evidence="3">
    <location>
        <begin position="112"/>
        <end position="135"/>
    </location>
</feature>
<dbReference type="GO" id="GO:0043709">
    <property type="term" value="P:cell adhesion involved in single-species biofilm formation"/>
    <property type="evidence" value="ECO:0007669"/>
    <property type="project" value="TreeGrafter"/>
</dbReference>
<reference evidence="6" key="1">
    <citation type="submission" date="2015-07" db="EMBL/GenBank/DDBJ databases">
        <title>Whole genome sequence of an Ensifer adhaerens strain isolated from a cave pool in the Wind Cave National Park.</title>
        <authorList>
            <person name="Eng W.W.H."/>
            <person name="Gan H.M."/>
            <person name="Barton H.A."/>
            <person name="Savka M.A."/>
        </authorList>
    </citation>
    <scope>NUCLEOTIDE SEQUENCE [LARGE SCALE GENOMIC DNA]</scope>
    <source>
        <strain evidence="6">SD006</strain>
    </source>
</reference>
<feature type="transmembrane region" description="Helical" evidence="3">
    <location>
        <begin position="6"/>
        <end position="22"/>
    </location>
</feature>
<dbReference type="Pfam" id="PF00990">
    <property type="entry name" value="GGDEF"/>
    <property type="match status" value="1"/>
</dbReference>
<sequence length="414" mass="43404">MSFLPALSIISLLVMLPVLLSLRKSSTPGAAEFASGCATTAVAMALVMLSEISPLRPLALVGYAFLAVACLFVLAGFRAFFALPTWRSAILSLGAALAATISVLAASGPESVATRALIALGIAAAVFVIACIFVLRLRTASDPTIRRAIVVGAAVAGVTLLHIAAHLPAATVNQTGPVAQIAWNFALAAMWLLYMPILFLGVILMAHDRVIADLKTTIARDELTGALSRRAFIDLGERLFASCLARTRPAAFLLLDLDYFKQINDRYGHAAGDAALGHFAGIVAACLAGRGTFGRIGGEEFGIVLSDHTEGEAFLLAEEIGRTVRDTPIGRFGQPIRLTVSIGIASASQGDTMTDVMVRADMALYASKADGRDRCTIAGRLQPDASARVLAAAAAQLRAAEDYSRAPQLLRDTG</sequence>
<dbReference type="InterPro" id="IPR050469">
    <property type="entry name" value="Diguanylate_Cyclase"/>
</dbReference>
<dbReference type="GO" id="GO:1902201">
    <property type="term" value="P:negative regulation of bacterial-type flagellum-dependent cell motility"/>
    <property type="evidence" value="ECO:0007669"/>
    <property type="project" value="TreeGrafter"/>
</dbReference>
<dbReference type="RefSeq" id="WP_053251010.1">
    <property type="nucleotide sequence ID" value="NZ_LGAP01000017.1"/>
</dbReference>
<dbReference type="AlphaFoldDB" id="A0A0L8BMC5"/>
<dbReference type="Proteomes" id="UP000037425">
    <property type="component" value="Unassembled WGS sequence"/>
</dbReference>
<dbReference type="PANTHER" id="PTHR45138:SF9">
    <property type="entry name" value="DIGUANYLATE CYCLASE DGCM-RELATED"/>
    <property type="match status" value="1"/>
</dbReference>
<dbReference type="PANTHER" id="PTHR45138">
    <property type="entry name" value="REGULATORY COMPONENTS OF SENSORY TRANSDUCTION SYSTEM"/>
    <property type="match status" value="1"/>
</dbReference>
<keyword evidence="3" id="KW-1133">Transmembrane helix</keyword>
<evidence type="ECO:0000313" key="5">
    <source>
        <dbReference type="EMBL" id="KOF15735.1"/>
    </source>
</evidence>
<feature type="transmembrane region" description="Helical" evidence="3">
    <location>
        <begin position="29"/>
        <end position="49"/>
    </location>
</feature>
<dbReference type="OrthoDB" id="9812260at2"/>
<dbReference type="GO" id="GO:0052621">
    <property type="term" value="F:diguanylate cyclase activity"/>
    <property type="evidence" value="ECO:0007669"/>
    <property type="project" value="UniProtKB-EC"/>
</dbReference>
<dbReference type="CDD" id="cd01949">
    <property type="entry name" value="GGDEF"/>
    <property type="match status" value="1"/>
</dbReference>
<comment type="catalytic activity">
    <reaction evidence="2">
        <text>2 GTP = 3',3'-c-di-GMP + 2 diphosphate</text>
        <dbReference type="Rhea" id="RHEA:24898"/>
        <dbReference type="ChEBI" id="CHEBI:33019"/>
        <dbReference type="ChEBI" id="CHEBI:37565"/>
        <dbReference type="ChEBI" id="CHEBI:58805"/>
        <dbReference type="EC" id="2.7.7.65"/>
    </reaction>
</comment>
<dbReference type="InterPro" id="IPR029787">
    <property type="entry name" value="Nucleotide_cyclase"/>
</dbReference>
<evidence type="ECO:0000256" key="3">
    <source>
        <dbReference type="SAM" id="Phobius"/>
    </source>
</evidence>
<feature type="transmembrane region" description="Helical" evidence="3">
    <location>
        <begin position="147"/>
        <end position="169"/>
    </location>
</feature>
<dbReference type="EC" id="2.7.7.65" evidence="1"/>
<dbReference type="PROSITE" id="PS50887">
    <property type="entry name" value="GGDEF"/>
    <property type="match status" value="1"/>
</dbReference>
<dbReference type="Gene3D" id="3.30.70.270">
    <property type="match status" value="1"/>
</dbReference>
<comment type="caution">
    <text evidence="5">The sequence shown here is derived from an EMBL/GenBank/DDBJ whole genome shotgun (WGS) entry which is preliminary data.</text>
</comment>
<dbReference type="GO" id="GO:0005886">
    <property type="term" value="C:plasma membrane"/>
    <property type="evidence" value="ECO:0007669"/>
    <property type="project" value="TreeGrafter"/>
</dbReference>
<dbReference type="InterPro" id="IPR043128">
    <property type="entry name" value="Rev_trsase/Diguanyl_cyclase"/>
</dbReference>
<dbReference type="PATRIC" id="fig|106592.7.peg.2300"/>
<dbReference type="EMBL" id="LGAP01000017">
    <property type="protein sequence ID" value="KOF15735.1"/>
    <property type="molecule type" value="Genomic_DNA"/>
</dbReference>
<proteinExistence type="predicted"/>
<dbReference type="SUPFAM" id="SSF55073">
    <property type="entry name" value="Nucleotide cyclase"/>
    <property type="match status" value="1"/>
</dbReference>
<keyword evidence="3" id="KW-0812">Transmembrane</keyword>
<evidence type="ECO:0000259" key="4">
    <source>
        <dbReference type="PROSITE" id="PS50887"/>
    </source>
</evidence>
<dbReference type="SMART" id="SM00267">
    <property type="entry name" value="GGDEF"/>
    <property type="match status" value="1"/>
</dbReference>
<gene>
    <name evidence="5" type="ORF">AC244_22205</name>
</gene>
<dbReference type="InterPro" id="IPR000160">
    <property type="entry name" value="GGDEF_dom"/>
</dbReference>
<feature type="transmembrane region" description="Helical" evidence="3">
    <location>
        <begin position="88"/>
        <end position="106"/>
    </location>
</feature>
<evidence type="ECO:0000256" key="2">
    <source>
        <dbReference type="ARBA" id="ARBA00034247"/>
    </source>
</evidence>
<evidence type="ECO:0000256" key="1">
    <source>
        <dbReference type="ARBA" id="ARBA00012528"/>
    </source>
</evidence>